<evidence type="ECO:0008006" key="3">
    <source>
        <dbReference type="Google" id="ProtNLM"/>
    </source>
</evidence>
<evidence type="ECO:0000313" key="2">
    <source>
        <dbReference type="Proteomes" id="UP000556201"/>
    </source>
</evidence>
<organism evidence="1 2">
    <name type="scientific">Brevundimonas vesicularis</name>
    <name type="common">Pseudomonas vesicularis</name>
    <dbReference type="NCBI Taxonomy" id="41276"/>
    <lineage>
        <taxon>Bacteria</taxon>
        <taxon>Pseudomonadati</taxon>
        <taxon>Pseudomonadota</taxon>
        <taxon>Alphaproteobacteria</taxon>
        <taxon>Caulobacterales</taxon>
        <taxon>Caulobacteraceae</taxon>
        <taxon>Brevundimonas</taxon>
    </lineage>
</organism>
<evidence type="ECO:0000313" key="1">
    <source>
        <dbReference type="EMBL" id="MBB5770127.1"/>
    </source>
</evidence>
<sequence length="293" mass="32152">MTQNVKEWFTPKFENTVHNQYQQNTSRLGDTVAGGGSFIGDKIYFPRMGVAEAYDSPQFARLALANVAQDFIEVQASPKFIAFGLWDPNAHKYTIATATEYGKQAASAIARAEDDCIIRALNTAATTGVKEIGAAGFEAVETFGDYDTPADLDLVAEAIAALGEDEAFEGEEVTIVLPFRNKVQMSLDPYMASNDVRGNMPWNDLNWKRSERLAQSADGAGVDIMVYAKSALVSGYNDKLTKIDERDGPALTDIIGYWLQVGAAARNARGIKRIKTKKNFNLFREPTPMRTVA</sequence>
<protein>
    <recommendedName>
        <fullName evidence="3">DUF2184 domain-containing protein</fullName>
    </recommendedName>
</protein>
<dbReference type="InterPro" id="IPR045565">
    <property type="entry name" value="Phage_capsid_2"/>
</dbReference>
<dbReference type="EMBL" id="JACHLJ010000001">
    <property type="protein sequence ID" value="MBB5770127.1"/>
    <property type="molecule type" value="Genomic_DNA"/>
</dbReference>
<gene>
    <name evidence="1" type="ORF">HNP47_000096</name>
</gene>
<comment type="caution">
    <text evidence="1">The sequence shown here is derived from an EMBL/GenBank/DDBJ whole genome shotgun (WGS) entry which is preliminary data.</text>
</comment>
<reference evidence="1 2" key="1">
    <citation type="submission" date="2020-08" db="EMBL/GenBank/DDBJ databases">
        <title>Functional genomics of gut bacteria from endangered species of beetles.</title>
        <authorList>
            <person name="Carlos-Shanley C."/>
        </authorList>
    </citation>
    <scope>NUCLEOTIDE SEQUENCE [LARGE SCALE GENOMIC DNA]</scope>
    <source>
        <strain evidence="1 2">S00192</strain>
    </source>
</reference>
<dbReference type="AlphaFoldDB" id="A0A7W9L4A8"/>
<name>A0A7W9L4A8_BREVE</name>
<dbReference type="Proteomes" id="UP000556201">
    <property type="component" value="Unassembled WGS sequence"/>
</dbReference>
<proteinExistence type="predicted"/>
<dbReference type="Pfam" id="PF19821">
    <property type="entry name" value="Phage_capsid_2"/>
    <property type="match status" value="1"/>
</dbReference>
<dbReference type="RefSeq" id="WP_184277480.1">
    <property type="nucleotide sequence ID" value="NZ_JACHLJ010000001.1"/>
</dbReference>
<accession>A0A7W9L4A8</accession>